<reference evidence="2 3" key="1">
    <citation type="submission" date="2018-11" db="EMBL/GenBank/DDBJ databases">
        <authorList>
            <consortium name="Pathogen Informatics"/>
        </authorList>
    </citation>
    <scope>NUCLEOTIDE SEQUENCE [LARGE SCALE GENOMIC DNA]</scope>
    <source>
        <strain>Denwood</strain>
        <strain evidence="3">Zambia</strain>
    </source>
</reference>
<evidence type="ECO:0000256" key="1">
    <source>
        <dbReference type="SAM" id="Phobius"/>
    </source>
</evidence>
<keyword evidence="1" id="KW-0472">Membrane</keyword>
<protein>
    <submittedName>
        <fullName evidence="2">Uncharacterized protein</fullName>
    </submittedName>
</protein>
<dbReference type="Proteomes" id="UP000269396">
    <property type="component" value="Unassembled WGS sequence"/>
</dbReference>
<feature type="transmembrane region" description="Helical" evidence="1">
    <location>
        <begin position="107"/>
        <end position="126"/>
    </location>
</feature>
<proteinExistence type="predicted"/>
<dbReference type="AlphaFoldDB" id="A0A3P8KHJ6"/>
<evidence type="ECO:0000313" key="2">
    <source>
        <dbReference type="EMBL" id="VDP78366.1"/>
    </source>
</evidence>
<keyword evidence="3" id="KW-1185">Reference proteome</keyword>
<evidence type="ECO:0000313" key="3">
    <source>
        <dbReference type="Proteomes" id="UP000269396"/>
    </source>
</evidence>
<organism evidence="2 3">
    <name type="scientific">Schistosoma mattheei</name>
    <dbReference type="NCBI Taxonomy" id="31246"/>
    <lineage>
        <taxon>Eukaryota</taxon>
        <taxon>Metazoa</taxon>
        <taxon>Spiralia</taxon>
        <taxon>Lophotrochozoa</taxon>
        <taxon>Platyhelminthes</taxon>
        <taxon>Trematoda</taxon>
        <taxon>Digenea</taxon>
        <taxon>Strigeidida</taxon>
        <taxon>Schistosomatoidea</taxon>
        <taxon>Schistosomatidae</taxon>
        <taxon>Schistosoma</taxon>
    </lineage>
</organism>
<feature type="transmembrane region" description="Helical" evidence="1">
    <location>
        <begin position="6"/>
        <end position="25"/>
    </location>
</feature>
<sequence>MNNKILFSSLIIIMLITWSIFYVIFPNNTGTTTTTNNNNGIDPFNTNNPLGKKIHIVILFDGDRGLQYLNSLLKFIFYHQNGRFRCDLKACCLSNFCDRFMSDCQTVINNVSTIYTTVFHFLITTISSNSRLLNLMNTWKLRNMEYHFYSCSGYLVIVLDIDMLLNTDIIELWNYFDYFKETQVCFFK</sequence>
<dbReference type="EMBL" id="UZAL01041361">
    <property type="protein sequence ID" value="VDP78366.1"/>
    <property type="molecule type" value="Genomic_DNA"/>
</dbReference>
<keyword evidence="1" id="KW-0812">Transmembrane</keyword>
<name>A0A3P8KHJ6_9TREM</name>
<gene>
    <name evidence="2" type="ORF">SMTD_LOCUS18920</name>
</gene>
<feature type="transmembrane region" description="Helical" evidence="1">
    <location>
        <begin position="146"/>
        <end position="165"/>
    </location>
</feature>
<keyword evidence="1" id="KW-1133">Transmembrane helix</keyword>
<accession>A0A3P8KHJ6</accession>